<proteinExistence type="predicted"/>
<dbReference type="EMBL" id="CAEKKB010000007">
    <property type="protein sequence ID" value="CAB4317313.1"/>
    <property type="molecule type" value="Genomic_DNA"/>
</dbReference>
<organism evidence="1 2">
    <name type="scientific">Prunus armeniaca</name>
    <name type="common">Apricot</name>
    <name type="synonym">Armeniaca vulgaris</name>
    <dbReference type="NCBI Taxonomy" id="36596"/>
    <lineage>
        <taxon>Eukaryota</taxon>
        <taxon>Viridiplantae</taxon>
        <taxon>Streptophyta</taxon>
        <taxon>Embryophyta</taxon>
        <taxon>Tracheophyta</taxon>
        <taxon>Spermatophyta</taxon>
        <taxon>Magnoliopsida</taxon>
        <taxon>eudicotyledons</taxon>
        <taxon>Gunneridae</taxon>
        <taxon>Pentapetalae</taxon>
        <taxon>rosids</taxon>
        <taxon>fabids</taxon>
        <taxon>Rosales</taxon>
        <taxon>Rosaceae</taxon>
        <taxon>Amygdaloideae</taxon>
        <taxon>Amygdaleae</taxon>
        <taxon>Prunus</taxon>
    </lineage>
</organism>
<keyword evidence="2" id="KW-1185">Reference proteome</keyword>
<name>A0A6J5XYJ0_PRUAR</name>
<reference evidence="2" key="1">
    <citation type="journal article" date="2020" name="Genome Biol.">
        <title>Gamete binning: chromosome-level and haplotype-resolved genome assembly enabled by high-throughput single-cell sequencing of gamete genomes.</title>
        <authorList>
            <person name="Campoy J.A."/>
            <person name="Sun H."/>
            <person name="Goel M."/>
            <person name="Jiao W.-B."/>
            <person name="Folz-Donahue K."/>
            <person name="Wang N."/>
            <person name="Rubio M."/>
            <person name="Liu C."/>
            <person name="Kukat C."/>
            <person name="Ruiz D."/>
            <person name="Huettel B."/>
            <person name="Schneeberger K."/>
        </authorList>
    </citation>
    <scope>NUCLEOTIDE SEQUENCE [LARGE SCALE GENOMIC DNA]</scope>
    <source>
        <strain evidence="2">cv. Rojo Pasion</strain>
    </source>
</reference>
<evidence type="ECO:0000313" key="2">
    <source>
        <dbReference type="Proteomes" id="UP000507245"/>
    </source>
</evidence>
<evidence type="ECO:0000313" key="1">
    <source>
        <dbReference type="EMBL" id="CAB4317313.1"/>
    </source>
</evidence>
<sequence length="85" mass="9785">MKHSRFSSLFNLYSRFGFRNVLGVSLYSTATDPTYHHRKYWNGVLNNLYGRISRVGDRNASILPILDEWIEEGGNAEKDEMTSSP</sequence>
<dbReference type="AlphaFoldDB" id="A0A6J5XYJ0"/>
<dbReference type="Proteomes" id="UP000507245">
    <property type="component" value="Unassembled WGS sequence"/>
</dbReference>
<gene>
    <name evidence="1" type="ORF">ORAREDHAP_LOCUS44064</name>
</gene>
<dbReference type="OrthoDB" id="1742475at2759"/>
<protein>
    <submittedName>
        <fullName evidence="1">Uncharacterized protein</fullName>
    </submittedName>
</protein>
<accession>A0A6J5XYJ0</accession>